<dbReference type="EMBL" id="BARW01038164">
    <property type="protein sequence ID" value="GAJ20909.1"/>
    <property type="molecule type" value="Genomic_DNA"/>
</dbReference>
<evidence type="ECO:0000256" key="2">
    <source>
        <dbReference type="ARBA" id="ARBA00022898"/>
    </source>
</evidence>
<dbReference type="GO" id="GO:0004834">
    <property type="term" value="F:tryptophan synthase activity"/>
    <property type="evidence" value="ECO:0007669"/>
    <property type="project" value="InterPro"/>
</dbReference>
<name>X1UTW3_9ZZZZ</name>
<evidence type="ECO:0000313" key="3">
    <source>
        <dbReference type="EMBL" id="GAJ20909.1"/>
    </source>
</evidence>
<proteinExistence type="predicted"/>
<dbReference type="PANTHER" id="PTHR48077">
    <property type="entry name" value="TRYPTOPHAN SYNTHASE-RELATED"/>
    <property type="match status" value="1"/>
</dbReference>
<dbReference type="Gene3D" id="3.40.50.1100">
    <property type="match status" value="1"/>
</dbReference>
<dbReference type="GO" id="GO:0005737">
    <property type="term" value="C:cytoplasm"/>
    <property type="evidence" value="ECO:0007669"/>
    <property type="project" value="TreeGrafter"/>
</dbReference>
<reference evidence="3" key="1">
    <citation type="journal article" date="2014" name="Front. Microbiol.">
        <title>High frequency of phylogenetically diverse reductive dehalogenase-homologous genes in deep subseafloor sedimentary metagenomes.</title>
        <authorList>
            <person name="Kawai M."/>
            <person name="Futagami T."/>
            <person name="Toyoda A."/>
            <person name="Takaki Y."/>
            <person name="Nishi S."/>
            <person name="Hori S."/>
            <person name="Arai W."/>
            <person name="Tsubouchi T."/>
            <person name="Morono Y."/>
            <person name="Uchiyama I."/>
            <person name="Ito T."/>
            <person name="Fujiyama A."/>
            <person name="Inagaki F."/>
            <person name="Takami H."/>
        </authorList>
    </citation>
    <scope>NUCLEOTIDE SEQUENCE</scope>
    <source>
        <strain evidence="3">Expedition CK06-06</strain>
    </source>
</reference>
<comment type="caution">
    <text evidence="3">The sequence shown here is derived from an EMBL/GenBank/DDBJ whole genome shotgun (WGS) entry which is preliminary data.</text>
</comment>
<sequence length="101" mass="10687">DGQVVEPHSISAGLDYPGIGPLHAHLFASGRGIFMSATDEEALRSAFEVSKLEGIIPALETAHAFSALKELKFNANDTVVLCLSGRGDKDLATYMNAMGPQ</sequence>
<gene>
    <name evidence="3" type="ORF">S12H4_58672</name>
</gene>
<evidence type="ECO:0008006" key="4">
    <source>
        <dbReference type="Google" id="ProtNLM"/>
    </source>
</evidence>
<feature type="non-terminal residue" evidence="3">
    <location>
        <position position="1"/>
    </location>
</feature>
<dbReference type="SUPFAM" id="SSF53686">
    <property type="entry name" value="Tryptophan synthase beta subunit-like PLP-dependent enzymes"/>
    <property type="match status" value="1"/>
</dbReference>
<protein>
    <recommendedName>
        <fullName evidence="4">Tryptophan synthase beta chain-like PALP domain-containing protein</fullName>
    </recommendedName>
</protein>
<dbReference type="InterPro" id="IPR023026">
    <property type="entry name" value="Trp_synth_beta/beta-like"/>
</dbReference>
<accession>X1UTW3</accession>
<organism evidence="3">
    <name type="scientific">marine sediment metagenome</name>
    <dbReference type="NCBI Taxonomy" id="412755"/>
    <lineage>
        <taxon>unclassified sequences</taxon>
        <taxon>metagenomes</taxon>
        <taxon>ecological metagenomes</taxon>
    </lineage>
</organism>
<dbReference type="InterPro" id="IPR036052">
    <property type="entry name" value="TrpB-like_PALP_sf"/>
</dbReference>
<dbReference type="PANTHER" id="PTHR48077:SF3">
    <property type="entry name" value="TRYPTOPHAN SYNTHASE"/>
    <property type="match status" value="1"/>
</dbReference>
<keyword evidence="2" id="KW-0663">Pyridoxal phosphate</keyword>
<dbReference type="AlphaFoldDB" id="X1UTW3"/>
<evidence type="ECO:0000256" key="1">
    <source>
        <dbReference type="ARBA" id="ARBA00001933"/>
    </source>
</evidence>
<comment type="cofactor">
    <cofactor evidence="1">
        <name>pyridoxal 5'-phosphate</name>
        <dbReference type="ChEBI" id="CHEBI:597326"/>
    </cofactor>
</comment>